<feature type="compositionally biased region" description="Basic and acidic residues" evidence="1">
    <location>
        <begin position="108"/>
        <end position="121"/>
    </location>
</feature>
<evidence type="ECO:0000256" key="1">
    <source>
        <dbReference type="SAM" id="MobiDB-lite"/>
    </source>
</evidence>
<reference evidence="2 3" key="1">
    <citation type="submission" date="2021-06" db="EMBL/GenBank/DDBJ databases">
        <title>Chromosome-level genome assembly of the red-tail catfish (Hemibagrus wyckioides).</title>
        <authorList>
            <person name="Shao F."/>
        </authorList>
    </citation>
    <scope>NUCLEOTIDE SEQUENCE [LARGE SCALE GENOMIC DNA]</scope>
    <source>
        <strain evidence="2">EC202008001</strain>
        <tissue evidence="2">Blood</tissue>
    </source>
</reference>
<accession>A0A9D3NKE4</accession>
<keyword evidence="3" id="KW-1185">Reference proteome</keyword>
<feature type="compositionally biased region" description="Basic residues" evidence="1">
    <location>
        <begin position="275"/>
        <end position="286"/>
    </location>
</feature>
<dbReference type="OrthoDB" id="8863506at2759"/>
<dbReference type="EMBL" id="JAHKSW010000014">
    <property type="protein sequence ID" value="KAG7323877.1"/>
    <property type="molecule type" value="Genomic_DNA"/>
</dbReference>
<feature type="region of interest" description="Disordered" evidence="1">
    <location>
        <begin position="370"/>
        <end position="479"/>
    </location>
</feature>
<gene>
    <name evidence="2" type="ORF">KOW79_011893</name>
</gene>
<evidence type="ECO:0000313" key="3">
    <source>
        <dbReference type="Proteomes" id="UP000824219"/>
    </source>
</evidence>
<feature type="compositionally biased region" description="Low complexity" evidence="1">
    <location>
        <begin position="193"/>
        <end position="209"/>
    </location>
</feature>
<dbReference type="AlphaFoldDB" id="A0A9D3NKE4"/>
<dbReference type="Proteomes" id="UP000824219">
    <property type="component" value="Linkage Group LG14"/>
</dbReference>
<feature type="region of interest" description="Disordered" evidence="1">
    <location>
        <begin position="192"/>
        <end position="341"/>
    </location>
</feature>
<organism evidence="2 3">
    <name type="scientific">Hemibagrus wyckioides</name>
    <dbReference type="NCBI Taxonomy" id="337641"/>
    <lineage>
        <taxon>Eukaryota</taxon>
        <taxon>Metazoa</taxon>
        <taxon>Chordata</taxon>
        <taxon>Craniata</taxon>
        <taxon>Vertebrata</taxon>
        <taxon>Euteleostomi</taxon>
        <taxon>Actinopterygii</taxon>
        <taxon>Neopterygii</taxon>
        <taxon>Teleostei</taxon>
        <taxon>Ostariophysi</taxon>
        <taxon>Siluriformes</taxon>
        <taxon>Bagridae</taxon>
        <taxon>Hemibagrus</taxon>
    </lineage>
</organism>
<feature type="region of interest" description="Disordered" evidence="1">
    <location>
        <begin position="1"/>
        <end position="23"/>
    </location>
</feature>
<evidence type="ECO:0000313" key="2">
    <source>
        <dbReference type="EMBL" id="KAG7323877.1"/>
    </source>
</evidence>
<sequence>MTFNGSQRWSCSATPRHPTQNQVVHESFSTGFDTNLRCANRRECGARPAAPQPVRDGSARQGAPVLPATPDQPKIAALRYRSRVPPQSNSPPATVPGGRRPVDPGLPGHREGLEAKREPTRARLPPHRVSEEAIRVVVFHWRRRRTGPPTYSTPLMSLHSARLESSSTGSSFPLILPSPFPWLWFKLDSSSKPAAGAAAPAPGRPALGPRPREGEERGGVSADHSREIARRASAASRVAARHRFARRARPARPARRVSDPGPPQARTAQSPSGGRPRRRAPARSRRRAEETERTRRAARFQRGGAGEAGRPLPSGFRAQPAAPGPTDPALRANPYPEIHGSDLPTSLTYIVPTCQRLFTLETCCGYGVRPGARFTPSPRFSRASESSRTPPEHGRFQKRGPLSRGEPIPERPALHKEKRTLPGPRPASRVRLRYRTGRLAAPISATRVRDLNPTPFDRPGRRRPSPHPPNGVRPSLRTD</sequence>
<comment type="caution">
    <text evidence="2">The sequence shown here is derived from an EMBL/GenBank/DDBJ whole genome shotgun (WGS) entry which is preliminary data.</text>
</comment>
<protein>
    <submittedName>
        <fullName evidence="2">Uncharacterized protein</fullName>
    </submittedName>
</protein>
<feature type="region of interest" description="Disordered" evidence="1">
    <location>
        <begin position="46"/>
        <end position="124"/>
    </location>
</feature>
<feature type="compositionally biased region" description="Basic and acidic residues" evidence="1">
    <location>
        <begin position="210"/>
        <end position="230"/>
    </location>
</feature>
<feature type="compositionally biased region" description="Basic residues" evidence="1">
    <location>
        <begin position="239"/>
        <end position="255"/>
    </location>
</feature>
<name>A0A9D3NKE4_9TELE</name>
<proteinExistence type="predicted"/>